<accession>A0AAD6JA99</accession>
<dbReference type="AlphaFoldDB" id="A0AAD6JA99"/>
<keyword evidence="4" id="KW-0735">Signal-anchor</keyword>
<dbReference type="GO" id="GO:0000139">
    <property type="term" value="C:Golgi membrane"/>
    <property type="evidence" value="ECO:0007669"/>
    <property type="project" value="UniProtKB-SubCell"/>
</dbReference>
<evidence type="ECO:0000256" key="3">
    <source>
        <dbReference type="ARBA" id="ARBA00022676"/>
    </source>
</evidence>
<evidence type="ECO:0000256" key="2">
    <source>
        <dbReference type="ARBA" id="ARBA00010271"/>
    </source>
</evidence>
<reference evidence="8 9" key="1">
    <citation type="journal article" date="2023" name="Int. J. Mol. Sci.">
        <title>De Novo Assembly and Annotation of 11 Diverse Shrub Willow (Salix) Genomes Reveals Novel Gene Organization in Sex-Linked Regions.</title>
        <authorList>
            <person name="Hyden B."/>
            <person name="Feng K."/>
            <person name="Yates T.B."/>
            <person name="Jawdy S."/>
            <person name="Cereghino C."/>
            <person name="Smart L.B."/>
            <person name="Muchero W."/>
        </authorList>
    </citation>
    <scope>NUCLEOTIDE SEQUENCE [LARGE SCALE GENOMIC DNA]</scope>
    <source>
        <tissue evidence="8">Shoot tip</tissue>
    </source>
</reference>
<name>A0AAD6JA99_9ROSI</name>
<evidence type="ECO:0000313" key="8">
    <source>
        <dbReference type="EMBL" id="KAJ6401269.1"/>
    </source>
</evidence>
<gene>
    <name evidence="8" type="ORF">OIU84_016642</name>
</gene>
<dbReference type="InterPro" id="IPR004263">
    <property type="entry name" value="Exostosin"/>
</dbReference>
<sequence>MERLAIIRNWFVFLVAFSFFMVFFKAFDYSALSAGGTNSGAASLINNFVNNPHTHKPNHSLDVSQMFNQTASPDPLLVDIDNPSTDHDRANNLTVNKNTTLAARTKRSSDSCKGRYIYVHHLPHRFNDDVLRNCSVLEKWLNMCPFLTNLGFGPQAENSEGVLSEKSWFTTNQFLLEVIFHERMKKYKCLTNNSSFADAIYVPFYAGLDVGRYLWGYNISMRDSLGSDLVKWLAQQPEWKTMISWDFRRQTDSDSDWGSKLMNLPESMNLTTLTIETTSWSNEFAIPYPTYFHPSSDNEVFQWQNRMRSHNRRYLFAFAGAPRPSANDSIRMEIIHQCLASRRTCNFLRCNSGGSSRCDNPAEVMKVFQDSVFCLQPPGDSYTRRSIFDSVLAGCIPVFFHPFSAYAQYTWHLQRDYWRYSVFIPIDLVKDGFVSIKQVLLQISENEMLSMREEVIKLIPRVIYADPRSKLQTLEDAFDIALKGVLRRIGKVRNNMRKGRDPSNGFAEENSWKKKLSGIGVEEEWDHFIDTSMRY</sequence>
<dbReference type="PANTHER" id="PTHR11062">
    <property type="entry name" value="EXOSTOSIN HEPARAN SULFATE GLYCOSYLTRANSFERASE -RELATED"/>
    <property type="match status" value="1"/>
</dbReference>
<dbReference type="EMBL" id="JAPFFJ010000019">
    <property type="protein sequence ID" value="KAJ6401269.1"/>
    <property type="molecule type" value="Genomic_DNA"/>
</dbReference>
<dbReference type="Proteomes" id="UP001162972">
    <property type="component" value="Chromosome 14"/>
</dbReference>
<dbReference type="InterPro" id="IPR040911">
    <property type="entry name" value="Exostosin_GT47"/>
</dbReference>
<feature type="transmembrane region" description="Helical" evidence="6">
    <location>
        <begin position="7"/>
        <end position="27"/>
    </location>
</feature>
<dbReference type="GO" id="GO:0016757">
    <property type="term" value="F:glycosyltransferase activity"/>
    <property type="evidence" value="ECO:0007669"/>
    <property type="project" value="UniProtKB-KW"/>
</dbReference>
<dbReference type="Pfam" id="PF03016">
    <property type="entry name" value="Exostosin_GT47"/>
    <property type="match status" value="1"/>
</dbReference>
<keyword evidence="6" id="KW-0472">Membrane</keyword>
<dbReference type="PANTHER" id="PTHR11062:SF316">
    <property type="entry name" value="XYLOGLUCAN GALACTOSYLTRANSFERASE GT12-RELATED"/>
    <property type="match status" value="1"/>
</dbReference>
<keyword evidence="6" id="KW-1133">Transmembrane helix</keyword>
<keyword evidence="9" id="KW-1185">Reference proteome</keyword>
<evidence type="ECO:0000313" key="9">
    <source>
        <dbReference type="Proteomes" id="UP001162972"/>
    </source>
</evidence>
<evidence type="ECO:0000256" key="5">
    <source>
        <dbReference type="ARBA" id="ARBA00023034"/>
    </source>
</evidence>
<protein>
    <recommendedName>
        <fullName evidence="7">Exostosin GT47 domain-containing protein</fullName>
    </recommendedName>
</protein>
<keyword evidence="3" id="KW-0808">Transferase</keyword>
<evidence type="ECO:0000256" key="1">
    <source>
        <dbReference type="ARBA" id="ARBA00004323"/>
    </source>
</evidence>
<proteinExistence type="inferred from homology"/>
<keyword evidence="3" id="KW-0328">Glycosyltransferase</keyword>
<keyword evidence="6" id="KW-0812">Transmembrane</keyword>
<comment type="similarity">
    <text evidence="2">Belongs to the glycosyltransferase 47 family.</text>
</comment>
<keyword evidence="5" id="KW-0333">Golgi apparatus</keyword>
<evidence type="ECO:0000259" key="7">
    <source>
        <dbReference type="Pfam" id="PF03016"/>
    </source>
</evidence>
<comment type="caution">
    <text evidence="8">The sequence shown here is derived from an EMBL/GenBank/DDBJ whole genome shotgun (WGS) entry which is preliminary data.</text>
</comment>
<evidence type="ECO:0000256" key="6">
    <source>
        <dbReference type="SAM" id="Phobius"/>
    </source>
</evidence>
<organism evidence="8 9">
    <name type="scientific">Salix udensis</name>
    <dbReference type="NCBI Taxonomy" id="889485"/>
    <lineage>
        <taxon>Eukaryota</taxon>
        <taxon>Viridiplantae</taxon>
        <taxon>Streptophyta</taxon>
        <taxon>Embryophyta</taxon>
        <taxon>Tracheophyta</taxon>
        <taxon>Spermatophyta</taxon>
        <taxon>Magnoliopsida</taxon>
        <taxon>eudicotyledons</taxon>
        <taxon>Gunneridae</taxon>
        <taxon>Pentapetalae</taxon>
        <taxon>rosids</taxon>
        <taxon>fabids</taxon>
        <taxon>Malpighiales</taxon>
        <taxon>Salicaceae</taxon>
        <taxon>Saliceae</taxon>
        <taxon>Salix</taxon>
    </lineage>
</organism>
<feature type="domain" description="Exostosin GT47" evidence="7">
    <location>
        <begin position="111"/>
        <end position="438"/>
    </location>
</feature>
<comment type="subcellular location">
    <subcellularLocation>
        <location evidence="1">Golgi apparatus membrane</location>
        <topology evidence="1">Single-pass type II membrane protein</topology>
    </subcellularLocation>
</comment>
<evidence type="ECO:0000256" key="4">
    <source>
        <dbReference type="ARBA" id="ARBA00022968"/>
    </source>
</evidence>